<dbReference type="InterPro" id="IPR015943">
    <property type="entry name" value="WD40/YVTN_repeat-like_dom_sf"/>
</dbReference>
<dbReference type="InterPro" id="IPR036322">
    <property type="entry name" value="WD40_repeat_dom_sf"/>
</dbReference>
<feature type="repeat" description="WD" evidence="3">
    <location>
        <begin position="188"/>
        <end position="219"/>
    </location>
</feature>
<dbReference type="GO" id="GO:0097361">
    <property type="term" value="C:cytosolic [4Fe-4S] assembly targeting complex"/>
    <property type="evidence" value="ECO:0007669"/>
    <property type="project" value="TreeGrafter"/>
</dbReference>
<dbReference type="AlphaFoldDB" id="A0A1X6PB80"/>
<sequence>MAATPAPAPPRPLTLQATLTGHAGAVWCAAWSPAGDLLASAGADACVRLWAPPPGWLDAGGAARGAQNGGGVGGAPAGGAAAAAGWTCLSTVGSDVFPRTVRCVAWSPDGRTLAAACFDATVTLLELLPGPPPTLTVAAVLEGHESEVKSVAWSSGGALLATASRDKSVWIWEVGGTAPDDVECVAVLTAHTADVKALAWHPHAELLASASYDDTVRVWAEDEDDWYATGVLSAHTSTVWGVAWEPGGAGTVGTAAAAAAAVSPRAWPPPRTTGRWWCTGGCRQRWRGGKTGG</sequence>
<dbReference type="EMBL" id="KV918823">
    <property type="protein sequence ID" value="OSX78010.1"/>
    <property type="molecule type" value="Genomic_DNA"/>
</dbReference>
<feature type="repeat" description="WD" evidence="3">
    <location>
        <begin position="141"/>
        <end position="174"/>
    </location>
</feature>
<name>A0A1X6PB80_PORUM</name>
<keyword evidence="1 3" id="KW-0853">WD repeat</keyword>
<dbReference type="Pfam" id="PF00400">
    <property type="entry name" value="WD40"/>
    <property type="match status" value="4"/>
</dbReference>
<dbReference type="PROSITE" id="PS50082">
    <property type="entry name" value="WD_REPEATS_2"/>
    <property type="match status" value="3"/>
</dbReference>
<feature type="repeat" description="WD" evidence="3">
    <location>
        <begin position="19"/>
        <end position="50"/>
    </location>
</feature>
<evidence type="ECO:0000256" key="3">
    <source>
        <dbReference type="PROSITE-ProRule" id="PRU00221"/>
    </source>
</evidence>
<keyword evidence="5" id="KW-1185">Reference proteome</keyword>
<accession>A0A1X6PB80</accession>
<dbReference type="PROSITE" id="PS50294">
    <property type="entry name" value="WD_REPEATS_REGION"/>
    <property type="match status" value="3"/>
</dbReference>
<dbReference type="InterPro" id="IPR019775">
    <property type="entry name" value="WD40_repeat_CS"/>
</dbReference>
<dbReference type="OrthoDB" id="284782at2759"/>
<dbReference type="PROSITE" id="PS00678">
    <property type="entry name" value="WD_REPEATS_1"/>
    <property type="match status" value="1"/>
</dbReference>
<evidence type="ECO:0000256" key="1">
    <source>
        <dbReference type="ARBA" id="ARBA00022574"/>
    </source>
</evidence>
<dbReference type="SMART" id="SM00320">
    <property type="entry name" value="WD40"/>
    <property type="match status" value="4"/>
</dbReference>
<reference evidence="4 5" key="1">
    <citation type="submission" date="2017-03" db="EMBL/GenBank/DDBJ databases">
        <title>WGS assembly of Porphyra umbilicalis.</title>
        <authorList>
            <person name="Brawley S.H."/>
            <person name="Blouin N.A."/>
            <person name="Ficko-Blean E."/>
            <person name="Wheeler G.L."/>
            <person name="Lohr M."/>
            <person name="Goodson H.V."/>
            <person name="Jenkins J.W."/>
            <person name="Blaby-Haas C.E."/>
            <person name="Helliwell K.E."/>
            <person name="Chan C."/>
            <person name="Marriage T."/>
            <person name="Bhattacharya D."/>
            <person name="Klein A.S."/>
            <person name="Badis Y."/>
            <person name="Brodie J."/>
            <person name="Cao Y."/>
            <person name="Collen J."/>
            <person name="Dittami S.M."/>
            <person name="Gachon C.M."/>
            <person name="Green B.R."/>
            <person name="Karpowicz S."/>
            <person name="Kim J.W."/>
            <person name="Kudahl U."/>
            <person name="Lin S."/>
            <person name="Michel G."/>
            <person name="Mittag M."/>
            <person name="Olson B.J."/>
            <person name="Pangilinan J."/>
            <person name="Peng Y."/>
            <person name="Qiu H."/>
            <person name="Shu S."/>
            <person name="Singer J.T."/>
            <person name="Smith A.G."/>
            <person name="Sprecher B.N."/>
            <person name="Wagner V."/>
            <person name="Wang W."/>
            <person name="Wang Z.-Y."/>
            <person name="Yan J."/>
            <person name="Yarish C."/>
            <person name="Zoeuner-Riek S."/>
            <person name="Zhuang Y."/>
            <person name="Zou Y."/>
            <person name="Lindquist E.A."/>
            <person name="Grimwood J."/>
            <person name="Barry K."/>
            <person name="Rokhsar D.S."/>
            <person name="Schmutz J."/>
            <person name="Stiller J.W."/>
            <person name="Grossman A.R."/>
            <person name="Prochnik S.E."/>
        </authorList>
    </citation>
    <scope>NUCLEOTIDE SEQUENCE [LARGE SCALE GENOMIC DNA]</scope>
    <source>
        <strain evidence="4">4086291</strain>
    </source>
</reference>
<dbReference type="InterPro" id="IPR001680">
    <property type="entry name" value="WD40_rpt"/>
</dbReference>
<dbReference type="PANTHER" id="PTHR19920:SF0">
    <property type="entry name" value="CYTOSOLIC IRON-SULFUR PROTEIN ASSEMBLY PROTEIN CIAO1-RELATED"/>
    <property type="match status" value="1"/>
</dbReference>
<proteinExistence type="predicted"/>
<dbReference type="Gene3D" id="2.130.10.10">
    <property type="entry name" value="YVTN repeat-like/Quinoprotein amine dehydrogenase"/>
    <property type="match status" value="2"/>
</dbReference>
<evidence type="ECO:0000313" key="4">
    <source>
        <dbReference type="EMBL" id="OSX78010.1"/>
    </source>
</evidence>
<keyword evidence="2" id="KW-0677">Repeat</keyword>
<dbReference type="Proteomes" id="UP000218209">
    <property type="component" value="Unassembled WGS sequence"/>
</dbReference>
<gene>
    <name evidence="4" type="ORF">BU14_0126s0049</name>
</gene>
<evidence type="ECO:0000313" key="5">
    <source>
        <dbReference type="Proteomes" id="UP000218209"/>
    </source>
</evidence>
<dbReference type="GO" id="GO:0016226">
    <property type="term" value="P:iron-sulfur cluster assembly"/>
    <property type="evidence" value="ECO:0007669"/>
    <property type="project" value="TreeGrafter"/>
</dbReference>
<dbReference type="SUPFAM" id="SSF50978">
    <property type="entry name" value="WD40 repeat-like"/>
    <property type="match status" value="1"/>
</dbReference>
<evidence type="ECO:0000256" key="2">
    <source>
        <dbReference type="ARBA" id="ARBA00022737"/>
    </source>
</evidence>
<dbReference type="PANTHER" id="PTHR19920">
    <property type="entry name" value="WD40 PROTEIN CIAO1"/>
    <property type="match status" value="1"/>
</dbReference>
<organism evidence="4 5">
    <name type="scientific">Porphyra umbilicalis</name>
    <name type="common">Purple laver</name>
    <name type="synonym">Red alga</name>
    <dbReference type="NCBI Taxonomy" id="2786"/>
    <lineage>
        <taxon>Eukaryota</taxon>
        <taxon>Rhodophyta</taxon>
        <taxon>Bangiophyceae</taxon>
        <taxon>Bangiales</taxon>
        <taxon>Bangiaceae</taxon>
        <taxon>Porphyra</taxon>
    </lineage>
</organism>
<protein>
    <submittedName>
        <fullName evidence="4">Uncharacterized protein</fullName>
    </submittedName>
</protein>